<protein>
    <recommendedName>
        <fullName evidence="3">Hpr(Ser) kinase/phosphatase</fullName>
    </recommendedName>
</protein>
<accession>A0A4R6RB40</accession>
<reference evidence="1 2" key="1">
    <citation type="submission" date="2019-03" db="EMBL/GenBank/DDBJ databases">
        <title>Genomic Encyclopedia of Type Strains, Phase IV (KMG-IV): sequencing the most valuable type-strain genomes for metagenomic binning, comparative biology and taxonomic classification.</title>
        <authorList>
            <person name="Goeker M."/>
        </authorList>
    </citation>
    <scope>NUCLEOTIDE SEQUENCE [LARGE SCALE GENOMIC DNA]</scope>
    <source>
        <strain evidence="1 2">DSM 102969</strain>
    </source>
</reference>
<dbReference type="SUPFAM" id="SSF53795">
    <property type="entry name" value="PEP carboxykinase-like"/>
    <property type="match status" value="1"/>
</dbReference>
<evidence type="ECO:0008006" key="3">
    <source>
        <dbReference type="Google" id="ProtNLM"/>
    </source>
</evidence>
<comment type="caution">
    <text evidence="1">The sequence shown here is derived from an EMBL/GenBank/DDBJ whole genome shotgun (WGS) entry which is preliminary data.</text>
</comment>
<name>A0A4R6RB40_9HYPH</name>
<dbReference type="EMBL" id="SNXY01000009">
    <property type="protein sequence ID" value="TDP83165.1"/>
    <property type="molecule type" value="Genomic_DNA"/>
</dbReference>
<gene>
    <name evidence="1" type="ORF">EDD54_3121</name>
</gene>
<sequence length="307" mass="32426">MFHYRLCGLSFSAVVPLPGATALDDAPGTPDVLLQRRAVPHRLESPLGHGPGWEMDGNRLLLTLPDSGRFMASDGRTLDIDPAADIDDIMPFVLGTGIGALLYQRGGMVLHGATVEVDGGGITLCGFGGTGKSTLAAALCRSGCRLVGDDLAALSLGAPGEGPLVQPDGQHLKLYDTTIARLGMTAQSGPAVRRGLSKHYVTAPAAVSAPVPLKAVYVLHDSPRGKATSFDRLPPLVAAQALLNQSYRRRLALTTARLDSRSAALRDAVLRRVPLFRLSRPRDLDRLDEVAGAVLAHVRGLEERALS</sequence>
<dbReference type="InterPro" id="IPR027417">
    <property type="entry name" value="P-loop_NTPase"/>
</dbReference>
<dbReference type="Gene3D" id="3.40.50.300">
    <property type="entry name" value="P-loop containing nucleotide triphosphate hydrolases"/>
    <property type="match status" value="1"/>
</dbReference>
<dbReference type="AlphaFoldDB" id="A0A4R6RB40"/>
<evidence type="ECO:0000313" key="1">
    <source>
        <dbReference type="EMBL" id="TDP83165.1"/>
    </source>
</evidence>
<proteinExistence type="predicted"/>
<keyword evidence="2" id="KW-1185">Reference proteome</keyword>
<dbReference type="Proteomes" id="UP000294547">
    <property type="component" value="Unassembled WGS sequence"/>
</dbReference>
<organism evidence="1 2">
    <name type="scientific">Oharaeibacter diazotrophicus</name>
    <dbReference type="NCBI Taxonomy" id="1920512"/>
    <lineage>
        <taxon>Bacteria</taxon>
        <taxon>Pseudomonadati</taxon>
        <taxon>Pseudomonadota</taxon>
        <taxon>Alphaproteobacteria</taxon>
        <taxon>Hyphomicrobiales</taxon>
        <taxon>Pleomorphomonadaceae</taxon>
        <taxon>Oharaeibacter</taxon>
    </lineage>
</organism>
<evidence type="ECO:0000313" key="2">
    <source>
        <dbReference type="Proteomes" id="UP000294547"/>
    </source>
</evidence>